<dbReference type="InterPro" id="IPR024332">
    <property type="entry name" value="MOZART2"/>
</dbReference>
<evidence type="ECO:0000313" key="26">
    <source>
        <dbReference type="Proteomes" id="UP000663879"/>
    </source>
</evidence>
<dbReference type="EC" id="2.3.2.27" evidence="8"/>
<dbReference type="Gene3D" id="3.30.40.10">
    <property type="entry name" value="Zinc/RING finger domain, C3HC4 (zinc finger)"/>
    <property type="match status" value="1"/>
</dbReference>
<comment type="similarity">
    <text evidence="7">Belongs to the pex2/pex10/pex12 family.</text>
</comment>
<dbReference type="AlphaFoldDB" id="A0A813M2L5"/>
<evidence type="ECO:0000256" key="22">
    <source>
        <dbReference type="ARBA" id="ARBA00023212"/>
    </source>
</evidence>
<comment type="subcellular location">
    <subcellularLocation>
        <location evidence="3">Cytoplasm</location>
        <location evidence="3">Cytoskeleton</location>
        <location evidence="3">Microtubule organizing center</location>
        <location evidence="3">Centrosome</location>
    </subcellularLocation>
    <subcellularLocation>
        <location evidence="2">Cytoplasm</location>
        <location evidence="2">Cytoskeleton</location>
        <location evidence="2">Spindle</location>
    </subcellularLocation>
    <subcellularLocation>
        <location evidence="4">Peroxisome membrane</location>
        <topology evidence="4">Multi-pass membrane protein</topology>
    </subcellularLocation>
</comment>
<evidence type="ECO:0000256" key="6">
    <source>
        <dbReference type="ARBA" id="ARBA00007286"/>
    </source>
</evidence>
<evidence type="ECO:0000256" key="12">
    <source>
        <dbReference type="ARBA" id="ARBA00022679"/>
    </source>
</evidence>
<keyword evidence="13" id="KW-0812">Transmembrane</keyword>
<comment type="similarity">
    <text evidence="6">Belongs to the MOZART2 family.</text>
</comment>
<dbReference type="PROSITE" id="PS00518">
    <property type="entry name" value="ZF_RING_1"/>
    <property type="match status" value="1"/>
</dbReference>
<dbReference type="OrthoDB" id="9049620at2759"/>
<evidence type="ECO:0000313" key="25">
    <source>
        <dbReference type="EMBL" id="CAF0708324.1"/>
    </source>
</evidence>
<evidence type="ECO:0000256" key="5">
    <source>
        <dbReference type="ARBA" id="ARBA00004906"/>
    </source>
</evidence>
<evidence type="ECO:0000256" key="14">
    <source>
        <dbReference type="ARBA" id="ARBA00022723"/>
    </source>
</evidence>
<dbReference type="Pfam" id="PF13445">
    <property type="entry name" value="zf-RING_UBOX"/>
    <property type="match status" value="1"/>
</dbReference>
<evidence type="ECO:0000256" key="20">
    <source>
        <dbReference type="ARBA" id="ARBA00023136"/>
    </source>
</evidence>
<keyword evidence="18" id="KW-0653">Protein transport</keyword>
<dbReference type="SMART" id="SM00184">
    <property type="entry name" value="RING"/>
    <property type="match status" value="1"/>
</dbReference>
<evidence type="ECO:0000256" key="9">
    <source>
        <dbReference type="ARBA" id="ARBA00022448"/>
    </source>
</evidence>
<evidence type="ECO:0000256" key="18">
    <source>
        <dbReference type="ARBA" id="ARBA00022927"/>
    </source>
</evidence>
<keyword evidence="10" id="KW-0963">Cytoplasm</keyword>
<evidence type="ECO:0000256" key="8">
    <source>
        <dbReference type="ARBA" id="ARBA00012483"/>
    </source>
</evidence>
<organism evidence="25 26">
    <name type="scientific">Brachionus calyciflorus</name>
    <dbReference type="NCBI Taxonomy" id="104777"/>
    <lineage>
        <taxon>Eukaryota</taxon>
        <taxon>Metazoa</taxon>
        <taxon>Spiralia</taxon>
        <taxon>Gnathifera</taxon>
        <taxon>Rotifera</taxon>
        <taxon>Eurotatoria</taxon>
        <taxon>Monogononta</taxon>
        <taxon>Pseudotrocha</taxon>
        <taxon>Ploima</taxon>
        <taxon>Brachionidae</taxon>
        <taxon>Brachionus</taxon>
    </lineage>
</organism>
<evidence type="ECO:0000256" key="17">
    <source>
        <dbReference type="ARBA" id="ARBA00022833"/>
    </source>
</evidence>
<dbReference type="InterPro" id="IPR025654">
    <property type="entry name" value="PEX2/10"/>
</dbReference>
<comment type="catalytic activity">
    <reaction evidence="1">
        <text>S-ubiquitinyl-[E2 ubiquitin-conjugating enzyme]-L-cysteine + [acceptor protein]-L-lysine = [E2 ubiquitin-conjugating enzyme]-L-cysteine + N(6)-ubiquitinyl-[acceptor protein]-L-lysine.</text>
        <dbReference type="EC" id="2.3.2.27"/>
    </reaction>
</comment>
<dbReference type="PANTHER" id="PTHR23350:SF0">
    <property type="entry name" value="PEROXISOME BIOGENESIS FACTOR 10"/>
    <property type="match status" value="1"/>
</dbReference>
<dbReference type="GO" id="GO:0005813">
    <property type="term" value="C:centrosome"/>
    <property type="evidence" value="ECO:0007669"/>
    <property type="project" value="UniProtKB-SubCell"/>
</dbReference>
<dbReference type="PANTHER" id="PTHR23350">
    <property type="entry name" value="PEROXISOME ASSEMBLY PROTEIN 10"/>
    <property type="match status" value="1"/>
</dbReference>
<keyword evidence="22" id="KW-0206">Cytoskeleton</keyword>
<dbReference type="GO" id="GO:0005819">
    <property type="term" value="C:spindle"/>
    <property type="evidence" value="ECO:0007669"/>
    <property type="project" value="UniProtKB-SubCell"/>
</dbReference>
<keyword evidence="20" id="KW-0472">Membrane</keyword>
<reference evidence="25" key="1">
    <citation type="submission" date="2021-02" db="EMBL/GenBank/DDBJ databases">
        <authorList>
            <person name="Nowell W R."/>
        </authorList>
    </citation>
    <scope>NUCLEOTIDE SEQUENCE</scope>
    <source>
        <strain evidence="25">Ploen Becks lab</strain>
    </source>
</reference>
<evidence type="ECO:0000256" key="13">
    <source>
        <dbReference type="ARBA" id="ARBA00022692"/>
    </source>
</evidence>
<dbReference type="SUPFAM" id="SSF57850">
    <property type="entry name" value="RING/U-box"/>
    <property type="match status" value="1"/>
</dbReference>
<comment type="pathway">
    <text evidence="5">Protein modification; protein ubiquitination.</text>
</comment>
<dbReference type="EMBL" id="CAJNOC010000031">
    <property type="protein sequence ID" value="CAF0708324.1"/>
    <property type="molecule type" value="Genomic_DNA"/>
</dbReference>
<keyword evidence="12" id="KW-0808">Transferase</keyword>
<dbReference type="PROSITE" id="PS50089">
    <property type="entry name" value="ZF_RING_2"/>
    <property type="match status" value="1"/>
</dbReference>
<evidence type="ECO:0000256" key="7">
    <source>
        <dbReference type="ARBA" id="ARBA00008704"/>
    </source>
</evidence>
<keyword evidence="16" id="KW-0833">Ubl conjugation pathway</keyword>
<keyword evidence="17" id="KW-0862">Zinc</keyword>
<dbReference type="InterPro" id="IPR027370">
    <property type="entry name" value="Znf-RING_euk"/>
</dbReference>
<dbReference type="GO" id="GO:0061630">
    <property type="term" value="F:ubiquitin protein ligase activity"/>
    <property type="evidence" value="ECO:0007669"/>
    <property type="project" value="UniProtKB-EC"/>
</dbReference>
<evidence type="ECO:0000256" key="23">
    <source>
        <dbReference type="PROSITE-ProRule" id="PRU00175"/>
    </source>
</evidence>
<keyword evidence="26" id="KW-1185">Reference proteome</keyword>
<keyword evidence="11" id="KW-0962">Peroxisome biogenesis</keyword>
<evidence type="ECO:0000259" key="24">
    <source>
        <dbReference type="PROSITE" id="PS50089"/>
    </source>
</evidence>
<evidence type="ECO:0000256" key="10">
    <source>
        <dbReference type="ARBA" id="ARBA00022490"/>
    </source>
</evidence>
<accession>A0A813M2L5</accession>
<evidence type="ECO:0000256" key="4">
    <source>
        <dbReference type="ARBA" id="ARBA00004585"/>
    </source>
</evidence>
<dbReference type="Pfam" id="PF12926">
    <property type="entry name" value="MOZART2"/>
    <property type="match status" value="1"/>
</dbReference>
<evidence type="ECO:0000256" key="11">
    <source>
        <dbReference type="ARBA" id="ARBA00022593"/>
    </source>
</evidence>
<keyword evidence="15 23" id="KW-0863">Zinc-finger</keyword>
<name>A0A813M2L5_9BILA</name>
<evidence type="ECO:0000256" key="15">
    <source>
        <dbReference type="ARBA" id="ARBA00022771"/>
    </source>
</evidence>
<sequence>MSLGQDDNELLILAQTAGFDMDPELFKVILDLIRLNVNLTSLSKVFMKLPRPSLYLVRIFYLILKKLNQISFYFKNEQSFITIENRLTNTKYISLNPNSSNSNNDSIHLIGFVKLLNLLLNFVHLGTKFLKYKPVKNITKNENIESNETKSYPTKCLICLEQVNTPTVTQCGHVFCWYCIQRHVLNFKKNSAQITCPSCRLIINSNKLICLNNF</sequence>
<dbReference type="Proteomes" id="UP000663879">
    <property type="component" value="Unassembled WGS sequence"/>
</dbReference>
<proteinExistence type="inferred from homology"/>
<evidence type="ECO:0000256" key="21">
    <source>
        <dbReference type="ARBA" id="ARBA00023140"/>
    </source>
</evidence>
<evidence type="ECO:0000256" key="19">
    <source>
        <dbReference type="ARBA" id="ARBA00022989"/>
    </source>
</evidence>
<dbReference type="GO" id="GO:0016558">
    <property type="term" value="P:protein import into peroxisome matrix"/>
    <property type="evidence" value="ECO:0007669"/>
    <property type="project" value="InterPro"/>
</dbReference>
<protein>
    <recommendedName>
        <fullName evidence="8">RING-type E3 ubiquitin transferase</fullName>
        <ecNumber evidence="8">2.3.2.27</ecNumber>
    </recommendedName>
</protein>
<comment type="caution">
    <text evidence="25">The sequence shown here is derived from an EMBL/GenBank/DDBJ whole genome shotgun (WGS) entry which is preliminary data.</text>
</comment>
<keyword evidence="21" id="KW-0576">Peroxisome</keyword>
<gene>
    <name evidence="25" type="ORF">OXX778_LOCUS595</name>
</gene>
<keyword evidence="9" id="KW-0813">Transport</keyword>
<dbReference type="InterPro" id="IPR013083">
    <property type="entry name" value="Znf_RING/FYVE/PHD"/>
</dbReference>
<keyword evidence="14" id="KW-0479">Metal-binding</keyword>
<feature type="domain" description="RING-type" evidence="24">
    <location>
        <begin position="156"/>
        <end position="200"/>
    </location>
</feature>
<evidence type="ECO:0000256" key="3">
    <source>
        <dbReference type="ARBA" id="ARBA00004300"/>
    </source>
</evidence>
<dbReference type="GO" id="GO:0005778">
    <property type="term" value="C:peroxisomal membrane"/>
    <property type="evidence" value="ECO:0007669"/>
    <property type="project" value="UniProtKB-SubCell"/>
</dbReference>
<keyword evidence="19" id="KW-1133">Transmembrane helix</keyword>
<evidence type="ECO:0000256" key="1">
    <source>
        <dbReference type="ARBA" id="ARBA00000900"/>
    </source>
</evidence>
<evidence type="ECO:0000256" key="16">
    <source>
        <dbReference type="ARBA" id="ARBA00022786"/>
    </source>
</evidence>
<evidence type="ECO:0000256" key="2">
    <source>
        <dbReference type="ARBA" id="ARBA00004186"/>
    </source>
</evidence>
<dbReference type="InterPro" id="IPR001841">
    <property type="entry name" value="Znf_RING"/>
</dbReference>
<dbReference type="GO" id="GO:0008270">
    <property type="term" value="F:zinc ion binding"/>
    <property type="evidence" value="ECO:0007669"/>
    <property type="project" value="UniProtKB-KW"/>
</dbReference>
<dbReference type="InterPro" id="IPR017907">
    <property type="entry name" value="Znf_RING_CS"/>
</dbReference>